<dbReference type="Proteomes" id="UP000046095">
    <property type="component" value="Unassembled WGS sequence"/>
</dbReference>
<dbReference type="InterPro" id="IPR010359">
    <property type="entry name" value="IrrE_HExxH"/>
</dbReference>
<reference evidence="2 3" key="1">
    <citation type="submission" date="2015-03" db="EMBL/GenBank/DDBJ databases">
        <authorList>
            <person name="Murphy D."/>
        </authorList>
    </citation>
    <scope>NUCLEOTIDE SEQUENCE [LARGE SCALE GENOMIC DNA]</scope>
    <source>
        <strain evidence="2 3">SMRU1708</strain>
    </source>
</reference>
<dbReference type="AlphaFoldDB" id="A0A0U0LMU2"/>
<evidence type="ECO:0000313" key="3">
    <source>
        <dbReference type="Proteomes" id="UP000046095"/>
    </source>
</evidence>
<feature type="domain" description="IrrE N-terminal-like" evidence="1">
    <location>
        <begin position="7"/>
        <end position="57"/>
    </location>
</feature>
<accession>A0A0U0LMU2</accession>
<name>A0A0U0LMU2_STREE</name>
<evidence type="ECO:0000313" key="2">
    <source>
        <dbReference type="EMBL" id="COR42902.1"/>
    </source>
</evidence>
<dbReference type="Pfam" id="PF06114">
    <property type="entry name" value="Peptidase_M78"/>
    <property type="match status" value="1"/>
</dbReference>
<proteinExistence type="predicted"/>
<evidence type="ECO:0000259" key="1">
    <source>
        <dbReference type="Pfam" id="PF06114"/>
    </source>
</evidence>
<organism evidence="2 3">
    <name type="scientific">Streptococcus pneumoniae</name>
    <dbReference type="NCBI Taxonomy" id="1313"/>
    <lineage>
        <taxon>Bacteria</taxon>
        <taxon>Bacillati</taxon>
        <taxon>Bacillota</taxon>
        <taxon>Bacilli</taxon>
        <taxon>Lactobacillales</taxon>
        <taxon>Streptococcaceae</taxon>
        <taxon>Streptococcus</taxon>
    </lineage>
</organism>
<gene>
    <name evidence="2" type="ORF">ERS021218_00624</name>
</gene>
<protein>
    <submittedName>
        <fullName evidence="2">CI-like repressor, metallo-prtoeinase motif protein</fullName>
    </submittedName>
</protein>
<dbReference type="EMBL" id="CRVC01000005">
    <property type="protein sequence ID" value="COR42902.1"/>
    <property type="molecule type" value="Genomic_DNA"/>
</dbReference>
<sequence length="80" mass="9202">MTLAKLCEEYQVELCLFDGSNWHSSGFYNPDTNVLAIDHNLTPEQQIQVALHELGHKDHTLSEYQNARLDYAVKTKLIEI</sequence>